<gene>
    <name evidence="3" type="ORF">JMN32_18790</name>
</gene>
<dbReference type="InterPro" id="IPR016181">
    <property type="entry name" value="Acyl_CoA_acyltransferase"/>
</dbReference>
<dbReference type="PROSITE" id="PS51186">
    <property type="entry name" value="GNAT"/>
    <property type="match status" value="1"/>
</dbReference>
<dbReference type="InterPro" id="IPR000182">
    <property type="entry name" value="GNAT_dom"/>
</dbReference>
<dbReference type="InterPro" id="IPR050769">
    <property type="entry name" value="NAT_camello-type"/>
</dbReference>
<dbReference type="CDD" id="cd04301">
    <property type="entry name" value="NAT_SF"/>
    <property type="match status" value="1"/>
</dbReference>
<dbReference type="GO" id="GO:0008080">
    <property type="term" value="F:N-acetyltransferase activity"/>
    <property type="evidence" value="ECO:0007669"/>
    <property type="project" value="InterPro"/>
</dbReference>
<dbReference type="AlphaFoldDB" id="A0A937KFN5"/>
<dbReference type="PANTHER" id="PTHR13947">
    <property type="entry name" value="GNAT FAMILY N-ACETYLTRANSFERASE"/>
    <property type="match status" value="1"/>
</dbReference>
<evidence type="ECO:0000259" key="2">
    <source>
        <dbReference type="PROSITE" id="PS51186"/>
    </source>
</evidence>
<evidence type="ECO:0000313" key="4">
    <source>
        <dbReference type="Proteomes" id="UP000614216"/>
    </source>
</evidence>
<organism evidence="3 4">
    <name type="scientific">Fulvivirga marina</name>
    <dbReference type="NCBI Taxonomy" id="2494733"/>
    <lineage>
        <taxon>Bacteria</taxon>
        <taxon>Pseudomonadati</taxon>
        <taxon>Bacteroidota</taxon>
        <taxon>Cytophagia</taxon>
        <taxon>Cytophagales</taxon>
        <taxon>Fulvivirgaceae</taxon>
        <taxon>Fulvivirga</taxon>
    </lineage>
</organism>
<dbReference type="Gene3D" id="3.40.630.30">
    <property type="match status" value="1"/>
</dbReference>
<dbReference type="Pfam" id="PF13673">
    <property type="entry name" value="Acetyltransf_10"/>
    <property type="match status" value="1"/>
</dbReference>
<dbReference type="PANTHER" id="PTHR13947:SF37">
    <property type="entry name" value="LD18367P"/>
    <property type="match status" value="1"/>
</dbReference>
<comment type="caution">
    <text evidence="3">The sequence shown here is derived from an EMBL/GenBank/DDBJ whole genome shotgun (WGS) entry which is preliminary data.</text>
</comment>
<protein>
    <submittedName>
        <fullName evidence="3">GNAT family N-acetyltransferase</fullName>
    </submittedName>
</protein>
<sequence length="145" mass="16549">MVTVQLADSNILLKQAFKVREEVFVNEQQVARDEEFDIFEDESHHFVAHCGDEPCGAARWRTTDEGIKLERFAVKKSYRGRGVGTLLVESVLEHIAVQADSAGKKLYLNAQISAMPLYEKFGFKPEGDRFMECDIEHQKMVRKIG</sequence>
<feature type="domain" description="N-acetyltransferase" evidence="2">
    <location>
        <begin position="2"/>
        <end position="145"/>
    </location>
</feature>
<dbReference type="RefSeq" id="WP_202857905.1">
    <property type="nucleotide sequence ID" value="NZ_JAEUGD010000061.1"/>
</dbReference>
<reference evidence="3" key="1">
    <citation type="submission" date="2021-01" db="EMBL/GenBank/DDBJ databases">
        <title>Fulvivirga kasyanovii gen. nov., sp nov., a novel member of the phylum Bacteroidetes isolated from seawater in a mussel farm.</title>
        <authorList>
            <person name="Zhao L.-H."/>
            <person name="Wang Z.-J."/>
        </authorList>
    </citation>
    <scope>NUCLEOTIDE SEQUENCE</scope>
    <source>
        <strain evidence="3">29W222</strain>
    </source>
</reference>
<dbReference type="Proteomes" id="UP000614216">
    <property type="component" value="Unassembled WGS sequence"/>
</dbReference>
<evidence type="ECO:0000313" key="3">
    <source>
        <dbReference type="EMBL" id="MBL6448368.1"/>
    </source>
</evidence>
<accession>A0A937KFN5</accession>
<keyword evidence="4" id="KW-1185">Reference proteome</keyword>
<keyword evidence="1" id="KW-0808">Transferase</keyword>
<name>A0A937KFN5_9BACT</name>
<evidence type="ECO:0000256" key="1">
    <source>
        <dbReference type="ARBA" id="ARBA00022679"/>
    </source>
</evidence>
<proteinExistence type="predicted"/>
<dbReference type="SUPFAM" id="SSF55729">
    <property type="entry name" value="Acyl-CoA N-acyltransferases (Nat)"/>
    <property type="match status" value="1"/>
</dbReference>
<dbReference type="EMBL" id="JAEUGD010000061">
    <property type="protein sequence ID" value="MBL6448368.1"/>
    <property type="molecule type" value="Genomic_DNA"/>
</dbReference>